<dbReference type="AlphaFoldDB" id="A0A0E9Q616"/>
<organism evidence="2">
    <name type="scientific">Anguilla anguilla</name>
    <name type="common">European freshwater eel</name>
    <name type="synonym">Muraena anguilla</name>
    <dbReference type="NCBI Taxonomy" id="7936"/>
    <lineage>
        <taxon>Eukaryota</taxon>
        <taxon>Metazoa</taxon>
        <taxon>Chordata</taxon>
        <taxon>Craniata</taxon>
        <taxon>Vertebrata</taxon>
        <taxon>Euteleostomi</taxon>
        <taxon>Actinopterygii</taxon>
        <taxon>Neopterygii</taxon>
        <taxon>Teleostei</taxon>
        <taxon>Anguilliformes</taxon>
        <taxon>Anguillidae</taxon>
        <taxon>Anguilla</taxon>
    </lineage>
</organism>
<feature type="compositionally biased region" description="Polar residues" evidence="1">
    <location>
        <begin position="1"/>
        <end position="11"/>
    </location>
</feature>
<dbReference type="EMBL" id="GBXM01096822">
    <property type="protein sequence ID" value="JAH11755.1"/>
    <property type="molecule type" value="Transcribed_RNA"/>
</dbReference>
<proteinExistence type="predicted"/>
<reference evidence="2" key="2">
    <citation type="journal article" date="2015" name="Fish Shellfish Immunol.">
        <title>Early steps in the European eel (Anguilla anguilla)-Vibrio vulnificus interaction in the gills: Role of the RtxA13 toxin.</title>
        <authorList>
            <person name="Callol A."/>
            <person name="Pajuelo D."/>
            <person name="Ebbesson L."/>
            <person name="Teles M."/>
            <person name="MacKenzie S."/>
            <person name="Amaro C."/>
        </authorList>
    </citation>
    <scope>NUCLEOTIDE SEQUENCE</scope>
</reference>
<accession>A0A0E9Q616</accession>
<protein>
    <submittedName>
        <fullName evidence="2">Uncharacterized protein</fullName>
    </submittedName>
</protein>
<sequence>MALDSQTSRVNIGTGEGRRGPGSNRKLRMLRTKELAAH</sequence>
<name>A0A0E9Q616_ANGAN</name>
<evidence type="ECO:0000256" key="1">
    <source>
        <dbReference type="SAM" id="MobiDB-lite"/>
    </source>
</evidence>
<feature type="region of interest" description="Disordered" evidence="1">
    <location>
        <begin position="1"/>
        <end position="38"/>
    </location>
</feature>
<evidence type="ECO:0000313" key="2">
    <source>
        <dbReference type="EMBL" id="JAH11755.1"/>
    </source>
</evidence>
<reference evidence="2" key="1">
    <citation type="submission" date="2014-11" db="EMBL/GenBank/DDBJ databases">
        <authorList>
            <person name="Amaro Gonzalez C."/>
        </authorList>
    </citation>
    <scope>NUCLEOTIDE SEQUENCE</scope>
</reference>